<evidence type="ECO:0000256" key="1">
    <source>
        <dbReference type="ARBA" id="ARBA00006139"/>
    </source>
</evidence>
<evidence type="ECO:0000256" key="6">
    <source>
        <dbReference type="ARBA" id="ARBA00022801"/>
    </source>
</evidence>
<evidence type="ECO:0000256" key="2">
    <source>
        <dbReference type="ARBA" id="ARBA00022475"/>
    </source>
</evidence>
<dbReference type="Proteomes" id="UP000070096">
    <property type="component" value="Unassembled WGS sequence"/>
</dbReference>
<feature type="transmembrane region" description="Helical" evidence="9">
    <location>
        <begin position="6"/>
        <end position="25"/>
    </location>
</feature>
<evidence type="ECO:0000313" key="13">
    <source>
        <dbReference type="Proteomes" id="UP000070096"/>
    </source>
</evidence>
<comment type="pathway">
    <text evidence="9">Protein modification; lipoprotein biosynthesis (signal peptide cleavage).</text>
</comment>
<proteinExistence type="inferred from homology"/>
<evidence type="ECO:0000256" key="5">
    <source>
        <dbReference type="ARBA" id="ARBA00022750"/>
    </source>
</evidence>
<feature type="active site" evidence="9">
    <location>
        <position position="131"/>
    </location>
</feature>
<dbReference type="PRINTS" id="PR00781">
    <property type="entry name" value="LIPOSIGPTASE"/>
</dbReference>
<keyword evidence="7 9" id="KW-1133">Transmembrane helix</keyword>
<evidence type="ECO:0000256" key="7">
    <source>
        <dbReference type="ARBA" id="ARBA00022989"/>
    </source>
</evidence>
<comment type="similarity">
    <text evidence="1 9 11">Belongs to the peptidase A8 family.</text>
</comment>
<feature type="transmembrane region" description="Helical" evidence="9">
    <location>
        <begin position="125"/>
        <end position="146"/>
    </location>
</feature>
<feature type="active site" evidence="9">
    <location>
        <position position="115"/>
    </location>
</feature>
<keyword evidence="6 9" id="KW-0378">Hydrolase</keyword>
<keyword evidence="12" id="KW-0449">Lipoprotein</keyword>
<dbReference type="InterPro" id="IPR001872">
    <property type="entry name" value="Peptidase_A8"/>
</dbReference>
<evidence type="ECO:0000256" key="3">
    <source>
        <dbReference type="ARBA" id="ARBA00022670"/>
    </source>
</evidence>
<reference evidence="12 13" key="1">
    <citation type="submission" date="2016-01" db="EMBL/GenBank/DDBJ databases">
        <title>Highly variable Streptococcus oralis are common among viridans streptococci isolated from primates.</title>
        <authorList>
            <person name="Denapaite D."/>
            <person name="Rieger M."/>
            <person name="Koendgen S."/>
            <person name="Brueckner R."/>
            <person name="Ochigava I."/>
            <person name="Kappeler P."/>
            <person name="Maetz-Rensing K."/>
            <person name="Leendertz F."/>
            <person name="Hakenbeck R."/>
        </authorList>
    </citation>
    <scope>NUCLEOTIDE SEQUENCE [LARGE SCALE GENOMIC DNA]</scope>
    <source>
        <strain evidence="12 13">DD07</strain>
    </source>
</reference>
<organism evidence="12 13">
    <name type="scientific">Streptococcus gordonii</name>
    <dbReference type="NCBI Taxonomy" id="1302"/>
    <lineage>
        <taxon>Bacteria</taxon>
        <taxon>Bacillati</taxon>
        <taxon>Bacillota</taxon>
        <taxon>Bacilli</taxon>
        <taxon>Lactobacillales</taxon>
        <taxon>Streptococcaceae</taxon>
        <taxon>Streptococcus</taxon>
    </lineage>
</organism>
<dbReference type="EMBL" id="LQRC01000086">
    <property type="protein sequence ID" value="KXT72853.1"/>
    <property type="molecule type" value="Genomic_DNA"/>
</dbReference>
<dbReference type="HAMAP" id="MF_00161">
    <property type="entry name" value="LspA"/>
    <property type="match status" value="1"/>
</dbReference>
<evidence type="ECO:0000256" key="4">
    <source>
        <dbReference type="ARBA" id="ARBA00022692"/>
    </source>
</evidence>
<dbReference type="UniPathway" id="UPA00665"/>
<comment type="subcellular location">
    <subcellularLocation>
        <location evidence="9">Cell membrane</location>
        <topology evidence="9">Multi-pass membrane protein</topology>
    </subcellularLocation>
</comment>
<evidence type="ECO:0000256" key="10">
    <source>
        <dbReference type="RuleBase" id="RU000594"/>
    </source>
</evidence>
<dbReference type="GO" id="GO:0004190">
    <property type="term" value="F:aspartic-type endopeptidase activity"/>
    <property type="evidence" value="ECO:0007669"/>
    <property type="project" value="UniProtKB-UniRule"/>
</dbReference>
<dbReference type="GO" id="GO:0005886">
    <property type="term" value="C:plasma membrane"/>
    <property type="evidence" value="ECO:0007669"/>
    <property type="project" value="UniProtKB-SubCell"/>
</dbReference>
<evidence type="ECO:0000313" key="12">
    <source>
        <dbReference type="EMBL" id="KXT72853.1"/>
    </source>
</evidence>
<comment type="caution">
    <text evidence="12">The sequence shown here is derived from an EMBL/GenBank/DDBJ whole genome shotgun (WGS) entry which is preliminary data.</text>
</comment>
<dbReference type="AlphaFoldDB" id="A0A139NAE9"/>
<keyword evidence="3 9" id="KW-0645">Protease</keyword>
<dbReference type="PROSITE" id="PS00855">
    <property type="entry name" value="SPASE_II"/>
    <property type="match status" value="1"/>
</dbReference>
<evidence type="ECO:0000256" key="11">
    <source>
        <dbReference type="RuleBase" id="RU004181"/>
    </source>
</evidence>
<comment type="function">
    <text evidence="9 10">This protein specifically catalyzes the removal of signal peptides from prolipoproteins.</text>
</comment>
<sequence length="155" mass="17287">MRRKITIPLTIGLLIILDQLVKWAVVSNIKLGEVKGFIPSIMSLTYLQNTGAAFSILENQQWLFTIITLVVIGGAIWYLIKNIKGSFWLISGLTLIIAGGLGNFIDRLRQGFVVDMFQVDFINFAVFNVADTYLTFGVLIMLLVIIKEETNGSES</sequence>
<dbReference type="Pfam" id="PF01252">
    <property type="entry name" value="Peptidase_A8"/>
    <property type="match status" value="1"/>
</dbReference>
<name>A0A139NAE9_STRGN</name>
<gene>
    <name evidence="9" type="primary">lspA</name>
    <name evidence="12" type="ORF">SGODD07_00575</name>
</gene>
<accession>A0A139NAE9</accession>
<dbReference type="EC" id="3.4.23.36" evidence="9"/>
<protein>
    <recommendedName>
        <fullName evidence="9">Lipoprotein signal peptidase</fullName>
        <ecNumber evidence="9">3.4.23.36</ecNumber>
    </recommendedName>
    <alternativeName>
        <fullName evidence="9">Prolipoprotein signal peptidase</fullName>
    </alternativeName>
    <alternativeName>
        <fullName evidence="9">Signal peptidase II</fullName>
        <shortName evidence="9">SPase II</shortName>
    </alternativeName>
</protein>
<feature type="transmembrane region" description="Helical" evidence="9">
    <location>
        <begin position="62"/>
        <end position="80"/>
    </location>
</feature>
<comment type="catalytic activity">
    <reaction evidence="9 10">
        <text>Release of signal peptides from bacterial membrane prolipoproteins. Hydrolyzes -Xaa-Yaa-Zaa-|-(S,diacylglyceryl)Cys-, in which Xaa is hydrophobic (preferably Leu), and Yaa (Ala or Ser) and Zaa (Gly or Ala) have small, neutral side chains.</text>
        <dbReference type="EC" id="3.4.23.36"/>
    </reaction>
</comment>
<dbReference type="GO" id="GO:0006508">
    <property type="term" value="P:proteolysis"/>
    <property type="evidence" value="ECO:0007669"/>
    <property type="project" value="UniProtKB-KW"/>
</dbReference>
<feature type="transmembrane region" description="Helical" evidence="9">
    <location>
        <begin position="87"/>
        <end position="105"/>
    </location>
</feature>
<dbReference type="PATRIC" id="fig|1302.21.peg.647"/>
<evidence type="ECO:0000256" key="8">
    <source>
        <dbReference type="ARBA" id="ARBA00023136"/>
    </source>
</evidence>
<dbReference type="NCBIfam" id="TIGR00077">
    <property type="entry name" value="lspA"/>
    <property type="match status" value="1"/>
</dbReference>
<keyword evidence="4 9" id="KW-0812">Transmembrane</keyword>
<keyword evidence="8 9" id="KW-0472">Membrane</keyword>
<dbReference type="PANTHER" id="PTHR33695:SF1">
    <property type="entry name" value="LIPOPROTEIN SIGNAL PEPTIDASE"/>
    <property type="match status" value="1"/>
</dbReference>
<keyword evidence="5 9" id="KW-0064">Aspartyl protease</keyword>
<evidence type="ECO:0000256" key="9">
    <source>
        <dbReference type="HAMAP-Rule" id="MF_00161"/>
    </source>
</evidence>
<keyword evidence="2 9" id="KW-1003">Cell membrane</keyword>
<dbReference type="PANTHER" id="PTHR33695">
    <property type="entry name" value="LIPOPROTEIN SIGNAL PEPTIDASE"/>
    <property type="match status" value="1"/>
</dbReference>